<feature type="non-terminal residue" evidence="1">
    <location>
        <position position="108"/>
    </location>
</feature>
<reference evidence="1" key="1">
    <citation type="journal article" date="2014" name="Front. Microbiol.">
        <title>High frequency of phylogenetically diverse reductive dehalogenase-homologous genes in deep subseafloor sedimentary metagenomes.</title>
        <authorList>
            <person name="Kawai M."/>
            <person name="Futagami T."/>
            <person name="Toyoda A."/>
            <person name="Takaki Y."/>
            <person name="Nishi S."/>
            <person name="Hori S."/>
            <person name="Arai W."/>
            <person name="Tsubouchi T."/>
            <person name="Morono Y."/>
            <person name="Uchiyama I."/>
            <person name="Ito T."/>
            <person name="Fujiyama A."/>
            <person name="Inagaki F."/>
            <person name="Takami H."/>
        </authorList>
    </citation>
    <scope>NUCLEOTIDE SEQUENCE</scope>
    <source>
        <strain evidence="1">Expedition CK06-06</strain>
    </source>
</reference>
<dbReference type="AlphaFoldDB" id="X1MKS2"/>
<evidence type="ECO:0000313" key="1">
    <source>
        <dbReference type="EMBL" id="GAI15310.1"/>
    </source>
</evidence>
<dbReference type="EMBL" id="BARV01010695">
    <property type="protein sequence ID" value="GAI15310.1"/>
    <property type="molecule type" value="Genomic_DNA"/>
</dbReference>
<proteinExistence type="predicted"/>
<comment type="caution">
    <text evidence="1">The sequence shown here is derived from an EMBL/GenBank/DDBJ whole genome shotgun (WGS) entry which is preliminary data.</text>
</comment>
<sequence length="108" mass="12255">MDKSLAKRIDKILFVKIENDGFDLGAQRRPIDGSNLPAALKFLNIYKSKIENHKSQIQGSPFAHAVPKSEIAKSPDYNLSGDRYIQIEHHRTIKYPIVPLEEIVEVIS</sequence>
<dbReference type="Gene3D" id="3.40.50.150">
    <property type="entry name" value="Vaccinia Virus protein VP39"/>
    <property type="match status" value="1"/>
</dbReference>
<accession>X1MKS2</accession>
<organism evidence="1">
    <name type="scientific">marine sediment metagenome</name>
    <dbReference type="NCBI Taxonomy" id="412755"/>
    <lineage>
        <taxon>unclassified sequences</taxon>
        <taxon>metagenomes</taxon>
        <taxon>ecological metagenomes</taxon>
    </lineage>
</organism>
<name>X1MKS2_9ZZZZ</name>
<protein>
    <submittedName>
        <fullName evidence="1">Uncharacterized protein</fullName>
    </submittedName>
</protein>
<gene>
    <name evidence="1" type="ORF">S06H3_20612</name>
</gene>
<dbReference type="InterPro" id="IPR029063">
    <property type="entry name" value="SAM-dependent_MTases_sf"/>
</dbReference>